<dbReference type="InterPro" id="IPR017867">
    <property type="entry name" value="Tyr_phospatase_low_mol_wt"/>
</dbReference>
<evidence type="ECO:0000256" key="2">
    <source>
        <dbReference type="ARBA" id="ARBA00013064"/>
    </source>
</evidence>
<feature type="domain" description="Phosphotyrosine protein phosphatase I" evidence="5">
    <location>
        <begin position="8"/>
        <end position="157"/>
    </location>
</feature>
<keyword evidence="7" id="KW-1185">Reference proteome</keyword>
<dbReference type="GO" id="GO:0004725">
    <property type="term" value="F:protein tyrosine phosphatase activity"/>
    <property type="evidence" value="ECO:0007669"/>
    <property type="project" value="UniProtKB-EC"/>
</dbReference>
<keyword evidence="4" id="KW-0904">Protein phosphatase</keyword>
<dbReference type="EMBL" id="JAUJFI010000028">
    <property type="protein sequence ID" value="MDQ2102708.1"/>
    <property type="molecule type" value="Genomic_DNA"/>
</dbReference>
<evidence type="ECO:0000259" key="5">
    <source>
        <dbReference type="SMART" id="SM00226"/>
    </source>
</evidence>
<organism evidence="6 7">
    <name type="scientific">Azospirillum isscasi</name>
    <dbReference type="NCBI Taxonomy" id="3053926"/>
    <lineage>
        <taxon>Bacteria</taxon>
        <taxon>Pseudomonadati</taxon>
        <taxon>Pseudomonadota</taxon>
        <taxon>Alphaproteobacteria</taxon>
        <taxon>Rhodospirillales</taxon>
        <taxon>Azospirillaceae</taxon>
        <taxon>Azospirillum</taxon>
    </lineage>
</organism>
<name>A0ABU0WET4_9PROT</name>
<dbReference type="InterPro" id="IPR050438">
    <property type="entry name" value="LMW_PTPase"/>
</dbReference>
<dbReference type="Proteomes" id="UP001227317">
    <property type="component" value="Unassembled WGS sequence"/>
</dbReference>
<gene>
    <name evidence="6" type="ORF">QSG27_08410</name>
</gene>
<evidence type="ECO:0000256" key="3">
    <source>
        <dbReference type="ARBA" id="ARBA00022801"/>
    </source>
</evidence>
<keyword evidence="3 6" id="KW-0378">Hydrolase</keyword>
<proteinExistence type="inferred from homology"/>
<dbReference type="CDD" id="cd16343">
    <property type="entry name" value="LMWPTP"/>
    <property type="match status" value="1"/>
</dbReference>
<dbReference type="RefSeq" id="WP_306705068.1">
    <property type="nucleotide sequence ID" value="NZ_JAUJFI010000028.1"/>
</dbReference>
<dbReference type="PANTHER" id="PTHR11717">
    <property type="entry name" value="LOW MOLECULAR WEIGHT PROTEIN TYROSINE PHOSPHATASE"/>
    <property type="match status" value="1"/>
</dbReference>
<dbReference type="Gene3D" id="3.40.50.2300">
    <property type="match status" value="1"/>
</dbReference>
<evidence type="ECO:0000256" key="4">
    <source>
        <dbReference type="ARBA" id="ARBA00022912"/>
    </source>
</evidence>
<accession>A0ABU0WET4</accession>
<comment type="similarity">
    <text evidence="1">Belongs to the low molecular weight phosphotyrosine protein phosphatase family.</text>
</comment>
<evidence type="ECO:0000256" key="1">
    <source>
        <dbReference type="ARBA" id="ARBA00011063"/>
    </source>
</evidence>
<dbReference type="Pfam" id="PF01451">
    <property type="entry name" value="LMWPc"/>
    <property type="match status" value="1"/>
</dbReference>
<reference evidence="6 7" key="1">
    <citation type="submission" date="2023-06" db="EMBL/GenBank/DDBJ databases">
        <title>Azospirillum isscasensis sp.nov, a bacterium isolated from rhizosphere soil of rice.</title>
        <authorList>
            <person name="Wang H."/>
        </authorList>
    </citation>
    <scope>NUCLEOTIDE SEQUENCE [LARGE SCALE GENOMIC DNA]</scope>
    <source>
        <strain evidence="6 7">C340-1</strain>
    </source>
</reference>
<dbReference type="EC" id="3.1.3.48" evidence="2"/>
<dbReference type="SUPFAM" id="SSF52788">
    <property type="entry name" value="Phosphotyrosine protein phosphatases I"/>
    <property type="match status" value="1"/>
</dbReference>
<dbReference type="SMART" id="SM00226">
    <property type="entry name" value="LMWPc"/>
    <property type="match status" value="1"/>
</dbReference>
<evidence type="ECO:0000313" key="6">
    <source>
        <dbReference type="EMBL" id="MDQ2102708.1"/>
    </source>
</evidence>
<dbReference type="InterPro" id="IPR023485">
    <property type="entry name" value="Ptyr_pPase"/>
</dbReference>
<evidence type="ECO:0000313" key="7">
    <source>
        <dbReference type="Proteomes" id="UP001227317"/>
    </source>
</evidence>
<dbReference type="InterPro" id="IPR036196">
    <property type="entry name" value="Ptyr_pPase_sf"/>
</dbReference>
<protein>
    <recommendedName>
        <fullName evidence="2">protein-tyrosine-phosphatase</fullName>
        <ecNumber evidence="2">3.1.3.48</ecNumber>
    </recommendedName>
</protein>
<sequence>MTRHPQALSVLFVCTGNICRSPTAEGLFRAHLRKAGLDGRVSVDSAGTHGYHAGEPPDPRSIEAARRRGADLSPLRARQVSAADFERFDLILALDRGHLGQLRRMAPPGRHDRLHLFLDFAAGLEGRDVPDPYYGDEALFAQVLDLIDTGARALLAEVGRRLDRDPAGAAGGDPVNRI</sequence>
<comment type="caution">
    <text evidence="6">The sequence shown here is derived from an EMBL/GenBank/DDBJ whole genome shotgun (WGS) entry which is preliminary data.</text>
</comment>
<dbReference type="PANTHER" id="PTHR11717:SF7">
    <property type="entry name" value="LOW MOLECULAR WEIGHT PHOSPHOTYROSINE PROTEIN PHOSPHATASE"/>
    <property type="match status" value="1"/>
</dbReference>
<dbReference type="PRINTS" id="PR00719">
    <property type="entry name" value="LMWPTPASE"/>
</dbReference>